<dbReference type="InParanoid" id="A0A2R5GJ68"/>
<keyword evidence="1" id="KW-0175">Coiled coil</keyword>
<dbReference type="GO" id="GO:0008168">
    <property type="term" value="F:methyltransferase activity"/>
    <property type="evidence" value="ECO:0007669"/>
    <property type="project" value="UniProtKB-KW"/>
</dbReference>
<feature type="domain" description="S-adenosylmethionine-dependent methyltransferase Rv2258c-like winged HTH" evidence="3">
    <location>
        <begin position="122"/>
        <end position="188"/>
    </location>
</feature>
<feature type="domain" description="Methyltransferase" evidence="2">
    <location>
        <begin position="270"/>
        <end position="385"/>
    </location>
</feature>
<dbReference type="Gene3D" id="3.40.50.150">
    <property type="entry name" value="Vaccinia Virus protein VP39"/>
    <property type="match status" value="1"/>
</dbReference>
<comment type="caution">
    <text evidence="4">The sequence shown here is derived from an EMBL/GenBank/DDBJ whole genome shotgun (WGS) entry which is preliminary data.</text>
</comment>
<dbReference type="Gene3D" id="1.10.10.10">
    <property type="entry name" value="Winged helix-like DNA-binding domain superfamily/Winged helix DNA-binding domain"/>
    <property type="match status" value="1"/>
</dbReference>
<dbReference type="InterPro" id="IPR048711">
    <property type="entry name" value="WHD_Rv2258c"/>
</dbReference>
<dbReference type="CDD" id="cd02440">
    <property type="entry name" value="AdoMet_MTases"/>
    <property type="match status" value="1"/>
</dbReference>
<dbReference type="InterPro" id="IPR036388">
    <property type="entry name" value="WH-like_DNA-bd_sf"/>
</dbReference>
<proteinExistence type="predicted"/>
<evidence type="ECO:0000259" key="3">
    <source>
        <dbReference type="Pfam" id="PF21320"/>
    </source>
</evidence>
<keyword evidence="5" id="KW-1185">Reference proteome</keyword>
<dbReference type="OrthoDB" id="202766at2759"/>
<evidence type="ECO:0000256" key="1">
    <source>
        <dbReference type="SAM" id="Coils"/>
    </source>
</evidence>
<dbReference type="Pfam" id="PF13847">
    <property type="entry name" value="Methyltransf_31"/>
    <property type="match status" value="1"/>
</dbReference>
<feature type="coiled-coil region" evidence="1">
    <location>
        <begin position="70"/>
        <end position="100"/>
    </location>
</feature>
<evidence type="ECO:0000259" key="2">
    <source>
        <dbReference type="Pfam" id="PF13847"/>
    </source>
</evidence>
<gene>
    <name evidence="4" type="ORF">FCC1311_109111</name>
</gene>
<name>A0A2R5GJ68_9STRA</name>
<dbReference type="InterPro" id="IPR029063">
    <property type="entry name" value="SAM-dependent_MTases_sf"/>
</dbReference>
<evidence type="ECO:0000313" key="5">
    <source>
        <dbReference type="Proteomes" id="UP000241890"/>
    </source>
</evidence>
<evidence type="ECO:0000313" key="4">
    <source>
        <dbReference type="EMBL" id="GBG30936.1"/>
    </source>
</evidence>
<dbReference type="EMBL" id="BEYU01000085">
    <property type="protein sequence ID" value="GBG30936.1"/>
    <property type="molecule type" value="Genomic_DNA"/>
</dbReference>
<reference evidence="4 5" key="1">
    <citation type="submission" date="2017-12" db="EMBL/GenBank/DDBJ databases">
        <title>Sequencing, de novo assembly and annotation of complete genome of a new Thraustochytrid species, strain FCC1311.</title>
        <authorList>
            <person name="Sedici K."/>
            <person name="Godart F."/>
            <person name="Aiese Cigliano R."/>
            <person name="Sanseverino W."/>
            <person name="Barakat M."/>
            <person name="Ortet P."/>
            <person name="Marechal E."/>
            <person name="Cagnac O."/>
            <person name="Amato A."/>
        </authorList>
    </citation>
    <scope>NUCLEOTIDE SEQUENCE [LARGE SCALE GENOMIC DNA]</scope>
</reference>
<dbReference type="PANTHER" id="PTHR45128">
    <property type="entry name" value="METHYLTRANSFERASE TYPE 11"/>
    <property type="match status" value="1"/>
</dbReference>
<dbReference type="AlphaFoldDB" id="A0A2R5GJ68"/>
<dbReference type="InterPro" id="IPR025714">
    <property type="entry name" value="Methyltranfer_dom"/>
</dbReference>
<dbReference type="GO" id="GO:0032259">
    <property type="term" value="P:methylation"/>
    <property type="evidence" value="ECO:0007669"/>
    <property type="project" value="UniProtKB-KW"/>
</dbReference>
<dbReference type="InterPro" id="IPR036390">
    <property type="entry name" value="WH_DNA-bd_sf"/>
</dbReference>
<dbReference type="SUPFAM" id="SSF53335">
    <property type="entry name" value="S-adenosyl-L-methionine-dependent methyltransferases"/>
    <property type="match status" value="1"/>
</dbReference>
<accession>A0A2R5GJ68</accession>
<dbReference type="Pfam" id="PF21320">
    <property type="entry name" value="WHD_Rv2258c"/>
    <property type="match status" value="1"/>
</dbReference>
<dbReference type="InterPro" id="IPR053173">
    <property type="entry name" value="SAM-binding_MTase"/>
</dbReference>
<sequence>MSEVKGHQGGGSSSSDGNGGGSLLGLARDTLGRFGLQDENGEVSWWVSSALQATTVLFWFGVGSGLVLARSKLRASKTRAQRTAQDAQAKETAAQEASQEAALAAADQLYQTFGGMLTSATLYVGDQLGLYEELRLAGPITSAQLAARTGLHERWLHEWLLQNASAKILRYDRKTCAFSMVPGYDIALTDPNCAGMFQMGPALVSRIAALKHIMQDPAGLGETYDGSFKDDIAMSIERMHTSTFKTAIPDGLFMSHHVIDGNLPKLLGKGGMRVAEIGCGTATGLVELARRFPQAEFHGFELSSEAISQAQNRISRARVKNATIHDVRETPIEANSFDFCFCHDVVHDCAQPEPLIRDAFRGLRPGGTFLIVDIRTFSDDADIVTDPASAVRLGFSCGLCLHSSSSEKDGARLGTLGLKDGVISKYLSDAGFENFQSFTCEALPTNSCFTARKPDSS</sequence>
<protein>
    <submittedName>
        <fullName evidence="4">Phosphoethanolamine N-methyltransferase</fullName>
    </submittedName>
</protein>
<organism evidence="4 5">
    <name type="scientific">Hondaea fermentalgiana</name>
    <dbReference type="NCBI Taxonomy" id="2315210"/>
    <lineage>
        <taxon>Eukaryota</taxon>
        <taxon>Sar</taxon>
        <taxon>Stramenopiles</taxon>
        <taxon>Bigyra</taxon>
        <taxon>Labyrinthulomycetes</taxon>
        <taxon>Thraustochytrida</taxon>
        <taxon>Thraustochytriidae</taxon>
        <taxon>Hondaea</taxon>
    </lineage>
</organism>
<keyword evidence="4" id="KW-0489">Methyltransferase</keyword>
<dbReference type="Proteomes" id="UP000241890">
    <property type="component" value="Unassembled WGS sequence"/>
</dbReference>
<keyword evidence="4" id="KW-0808">Transferase</keyword>
<dbReference type="SUPFAM" id="SSF46785">
    <property type="entry name" value="Winged helix' DNA-binding domain"/>
    <property type="match status" value="1"/>
</dbReference>